<dbReference type="GO" id="GO:0032259">
    <property type="term" value="P:methylation"/>
    <property type="evidence" value="ECO:0007669"/>
    <property type="project" value="UniProtKB-KW"/>
</dbReference>
<protein>
    <submittedName>
        <fullName evidence="2">Methyltransferase type 11</fullName>
    </submittedName>
</protein>
<accession>A0A0G8AT10</accession>
<evidence type="ECO:0000259" key="1">
    <source>
        <dbReference type="Pfam" id="PF13649"/>
    </source>
</evidence>
<dbReference type="EMBL" id="JYFQ01000168">
    <property type="protein sequence ID" value="KKZ10764.1"/>
    <property type="molecule type" value="Genomic_DNA"/>
</dbReference>
<dbReference type="Proteomes" id="UP000035037">
    <property type="component" value="Unassembled WGS sequence"/>
</dbReference>
<dbReference type="PATRIC" id="fig|1608419.3.peg.824"/>
<comment type="caution">
    <text evidence="2">The sequence shown here is derived from an EMBL/GenBank/DDBJ whole genome shotgun (WGS) entry which is preliminary data.</text>
</comment>
<sequence>MKHGRIQLARFPRSATYDPAWILDNMMGPNALWLTESLAECMDFNPAMRVLDMGCGKGLSSVFLAKEYGVQVWATDLWINASENWERFRAAGVEDRVFPVHAEAHTLPFADEFFDAVVSVDAYHYFGTGDLYLENHMARLVKPGGQMGIVVPGLVEELTDDEPPEHLRPYWEPALFSLHSPAWWKRHWERSGLVTVQLSDLLPGGWKDWMISDRLWSERLNKPGHEADMLACDQGKTLGLTRMVARRNQRPAARLDIL</sequence>
<dbReference type="SUPFAM" id="SSF53335">
    <property type="entry name" value="S-adenosyl-L-methionine-dependent methyltransferases"/>
    <property type="match status" value="1"/>
</dbReference>
<name>A0A0G8AT10_9SYNE</name>
<keyword evidence="2" id="KW-0489">Methyltransferase</keyword>
<dbReference type="Gene3D" id="3.40.50.150">
    <property type="entry name" value="Vaccinia Virus protein VP39"/>
    <property type="match status" value="1"/>
</dbReference>
<evidence type="ECO:0000313" key="2">
    <source>
        <dbReference type="EMBL" id="KKZ10764.1"/>
    </source>
</evidence>
<evidence type="ECO:0000313" key="3">
    <source>
        <dbReference type="Proteomes" id="UP000035037"/>
    </source>
</evidence>
<dbReference type="InterPro" id="IPR029063">
    <property type="entry name" value="SAM-dependent_MTases_sf"/>
</dbReference>
<proteinExistence type="predicted"/>
<reference evidence="2 3" key="2">
    <citation type="submission" date="2015-05" db="EMBL/GenBank/DDBJ databases">
        <title>Lifestyle Evolution in Cyanobacterial Symbionts of Sponges.</title>
        <authorList>
            <person name="Burgsdorf I."/>
            <person name="Slaby B.M."/>
            <person name="Handley K.M."/>
            <person name="Haber M."/>
            <person name="Blom J."/>
            <person name="Marshall C.W."/>
            <person name="Gilbert J.A."/>
            <person name="Hentschel U."/>
            <person name="Steindler L."/>
        </authorList>
    </citation>
    <scope>NUCLEOTIDE SEQUENCE [LARGE SCALE GENOMIC DNA]</scope>
    <source>
        <strain evidence="2">15L</strain>
    </source>
</reference>
<dbReference type="Pfam" id="PF13649">
    <property type="entry name" value="Methyltransf_25"/>
    <property type="match status" value="1"/>
</dbReference>
<organism evidence="2 3">
    <name type="scientific">Candidatus Synechococcus spongiarum 15L</name>
    <dbReference type="NCBI Taxonomy" id="1608419"/>
    <lineage>
        <taxon>Bacteria</taxon>
        <taxon>Bacillati</taxon>
        <taxon>Cyanobacteriota</taxon>
        <taxon>Cyanophyceae</taxon>
        <taxon>Synechococcales</taxon>
        <taxon>Synechococcaceae</taxon>
        <taxon>Synechococcus</taxon>
    </lineage>
</organism>
<dbReference type="GO" id="GO:0008168">
    <property type="term" value="F:methyltransferase activity"/>
    <property type="evidence" value="ECO:0007669"/>
    <property type="project" value="UniProtKB-KW"/>
</dbReference>
<feature type="domain" description="Methyltransferase" evidence="1">
    <location>
        <begin position="50"/>
        <end position="145"/>
    </location>
</feature>
<dbReference type="PANTHER" id="PTHR44068">
    <property type="entry name" value="ZGC:194242"/>
    <property type="match status" value="1"/>
</dbReference>
<gene>
    <name evidence="2" type="ORF">TQ37_08305</name>
</gene>
<keyword evidence="2" id="KW-0808">Transferase</keyword>
<dbReference type="AlphaFoldDB" id="A0A0G8AT10"/>
<dbReference type="InterPro" id="IPR041698">
    <property type="entry name" value="Methyltransf_25"/>
</dbReference>
<dbReference type="PANTHER" id="PTHR44068:SF11">
    <property type="entry name" value="GERANYL DIPHOSPHATE 2-C-METHYLTRANSFERASE"/>
    <property type="match status" value="1"/>
</dbReference>
<dbReference type="InterPro" id="IPR050447">
    <property type="entry name" value="Erg6_SMT_methyltransf"/>
</dbReference>
<dbReference type="CDD" id="cd02440">
    <property type="entry name" value="AdoMet_MTases"/>
    <property type="match status" value="1"/>
</dbReference>
<reference evidence="2 3" key="1">
    <citation type="submission" date="2015-02" db="EMBL/GenBank/DDBJ databases">
        <authorList>
            <person name="Slaby B."/>
            <person name="Hentschel U."/>
        </authorList>
    </citation>
    <scope>NUCLEOTIDE SEQUENCE [LARGE SCALE GENOMIC DNA]</scope>
    <source>
        <strain evidence="2">15L</strain>
    </source>
</reference>